<dbReference type="Gene3D" id="1.10.150.130">
    <property type="match status" value="1"/>
</dbReference>
<dbReference type="SUPFAM" id="SSF56349">
    <property type="entry name" value="DNA breaking-rejoining enzymes"/>
    <property type="match status" value="1"/>
</dbReference>
<dbReference type="GO" id="GO:0006310">
    <property type="term" value="P:DNA recombination"/>
    <property type="evidence" value="ECO:0007669"/>
    <property type="project" value="UniProtKB-KW"/>
</dbReference>
<keyword evidence="1" id="KW-0238">DNA-binding</keyword>
<keyword evidence="5" id="KW-1185">Reference proteome</keyword>
<dbReference type="InterPro" id="IPR013762">
    <property type="entry name" value="Integrase-like_cat_sf"/>
</dbReference>
<dbReference type="AlphaFoldDB" id="A0A1G7NA05"/>
<evidence type="ECO:0000313" key="4">
    <source>
        <dbReference type="EMBL" id="SDF70766.1"/>
    </source>
</evidence>
<dbReference type="EMBL" id="FNAI01000025">
    <property type="protein sequence ID" value="SDF70766.1"/>
    <property type="molecule type" value="Genomic_DNA"/>
</dbReference>
<accession>A0A1G7NA05</accession>
<evidence type="ECO:0000259" key="3">
    <source>
        <dbReference type="Pfam" id="PF13102"/>
    </source>
</evidence>
<evidence type="ECO:0000313" key="5">
    <source>
        <dbReference type="Proteomes" id="UP000199072"/>
    </source>
</evidence>
<sequence length="438" mass="50533">MATFSAKVFKHHKKADGTYNVKICISHNRDRRYIDTVHYVNDKKLTKDLTIKDPFLNTFINATLDDYRAAASKLGKRLDFFDVENLRDFLLNKDQVIDFIKFCQIHLDALKANDQTKSEANYKTVRNSLSDFVRGQPLPIENITVSFIGTYERYLRNEREMVRKDQFGREYKMKGKALGDASVHCYLRDFQGFFTAAMTFYNKPSLGLIPITYNPFEEYKIVEAPTTEKRNLSTEQLLKVKNAIPLPGSRAELAQKLSLLSFYLCGINAVDLYKMQYEIVNGRVEYKRSKTRGKRKDQAFISIKLVPEAVDLLKYASTLPERYASITNLNQALSRGMVKLSTLTKTPGLQYYKFRHTFGTLARNECKIPKDNIAEALNHVDHGKKTTDIYLAKDWTIIDEVQIAVIRYVRRVEMKLKGTAVRSTRPIFAHIQLPKLTT</sequence>
<dbReference type="Pfam" id="PF13102">
    <property type="entry name" value="Phage_int_SAM_5"/>
    <property type="match status" value="1"/>
</dbReference>
<dbReference type="OrthoDB" id="5326076at2"/>
<protein>
    <submittedName>
        <fullName evidence="4">Phage integrase SAM-like domain-containing protein</fullName>
    </submittedName>
</protein>
<dbReference type="GO" id="GO:0015074">
    <property type="term" value="P:DNA integration"/>
    <property type="evidence" value="ECO:0007669"/>
    <property type="project" value="InterPro"/>
</dbReference>
<dbReference type="STRING" id="1391627.SAMN05216464_12542"/>
<dbReference type="Proteomes" id="UP000199072">
    <property type="component" value="Unassembled WGS sequence"/>
</dbReference>
<proteinExistence type="predicted"/>
<gene>
    <name evidence="4" type="ORF">SAMN05216464_12542</name>
</gene>
<dbReference type="RefSeq" id="WP_091157309.1">
    <property type="nucleotide sequence ID" value="NZ_FNAI01000025.1"/>
</dbReference>
<dbReference type="Gene3D" id="1.10.443.10">
    <property type="entry name" value="Intergrase catalytic core"/>
    <property type="match status" value="1"/>
</dbReference>
<reference evidence="4 5" key="1">
    <citation type="submission" date="2016-10" db="EMBL/GenBank/DDBJ databases">
        <authorList>
            <person name="de Groot N.N."/>
        </authorList>
    </citation>
    <scope>NUCLEOTIDE SEQUENCE [LARGE SCALE GENOMIC DNA]</scope>
    <source>
        <strain evidence="4 5">47C3B</strain>
    </source>
</reference>
<dbReference type="InterPro" id="IPR011010">
    <property type="entry name" value="DNA_brk_join_enz"/>
</dbReference>
<dbReference type="InterPro" id="IPR010998">
    <property type="entry name" value="Integrase_recombinase_N"/>
</dbReference>
<organism evidence="4 5">
    <name type="scientific">Mucilaginibacter pineti</name>
    <dbReference type="NCBI Taxonomy" id="1391627"/>
    <lineage>
        <taxon>Bacteria</taxon>
        <taxon>Pseudomonadati</taxon>
        <taxon>Bacteroidota</taxon>
        <taxon>Sphingobacteriia</taxon>
        <taxon>Sphingobacteriales</taxon>
        <taxon>Sphingobacteriaceae</taxon>
        <taxon>Mucilaginibacter</taxon>
    </lineage>
</organism>
<dbReference type="GO" id="GO:0003677">
    <property type="term" value="F:DNA binding"/>
    <property type="evidence" value="ECO:0007669"/>
    <property type="project" value="UniProtKB-KW"/>
</dbReference>
<evidence type="ECO:0000256" key="2">
    <source>
        <dbReference type="ARBA" id="ARBA00023172"/>
    </source>
</evidence>
<evidence type="ECO:0000256" key="1">
    <source>
        <dbReference type="ARBA" id="ARBA00023125"/>
    </source>
</evidence>
<name>A0A1G7NA05_9SPHI</name>
<keyword evidence="2" id="KW-0233">DNA recombination</keyword>
<feature type="domain" description="Phage integrase SAM-like" evidence="3">
    <location>
        <begin position="98"/>
        <end position="198"/>
    </location>
</feature>
<dbReference type="InterPro" id="IPR025269">
    <property type="entry name" value="SAM-like_dom"/>
</dbReference>